<evidence type="ECO:0000256" key="2">
    <source>
        <dbReference type="ARBA" id="ARBA00007118"/>
    </source>
</evidence>
<gene>
    <name evidence="8" type="ORF">Azoinq_03320</name>
</gene>
<sequence>MNAPLTLAPEAILEAFRFRHACKVFDPARKIPEDQFQVLLEAARLSPSSFGMEPWQFLVIQNPALRQKLWGPAWGAQTKLDNASHFVILLARTGLDMRYDSPYIAHHLAAVDQLPPEVADKRRAVLGNFQTQEFKLLESDRAIWDWAAKQCYIPLANMMTVAALLGIDSCPIEGFDPEGVTAVLADQCAMDPAHFRPALMVAFGYRQNPQPEKRRQSMAELVRRFD</sequence>
<dbReference type="AlphaFoldDB" id="A0A975SNK5"/>
<dbReference type="InterPro" id="IPR029479">
    <property type="entry name" value="Nitroreductase"/>
</dbReference>
<dbReference type="EMBL" id="CP064782">
    <property type="protein sequence ID" value="QWT49656.1"/>
    <property type="molecule type" value="Genomic_DNA"/>
</dbReference>
<keyword evidence="4" id="KW-0288">FMN</keyword>
<keyword evidence="9" id="KW-1185">Reference proteome</keyword>
<dbReference type="Proteomes" id="UP000683428">
    <property type="component" value="Chromosome"/>
</dbReference>
<comment type="cofactor">
    <cofactor evidence="1">
        <name>FMN</name>
        <dbReference type="ChEBI" id="CHEBI:58210"/>
    </cofactor>
</comment>
<dbReference type="Pfam" id="PF00881">
    <property type="entry name" value="Nitroreductase"/>
    <property type="match status" value="1"/>
</dbReference>
<evidence type="ECO:0000259" key="7">
    <source>
        <dbReference type="Pfam" id="PF00881"/>
    </source>
</evidence>
<dbReference type="PANTHER" id="PTHR43673">
    <property type="entry name" value="NAD(P)H NITROREDUCTASE YDGI-RELATED"/>
    <property type="match status" value="1"/>
</dbReference>
<evidence type="ECO:0000313" key="9">
    <source>
        <dbReference type="Proteomes" id="UP000683428"/>
    </source>
</evidence>
<dbReference type="CDD" id="cd02149">
    <property type="entry name" value="NfsB-like"/>
    <property type="match status" value="1"/>
</dbReference>
<keyword evidence="5" id="KW-0521">NADP</keyword>
<comment type="similarity">
    <text evidence="2">Belongs to the nitroreductase family.</text>
</comment>
<dbReference type="PANTHER" id="PTHR43673:SF2">
    <property type="entry name" value="NITROREDUCTASE"/>
    <property type="match status" value="1"/>
</dbReference>
<evidence type="ECO:0000313" key="8">
    <source>
        <dbReference type="EMBL" id="QWT49656.1"/>
    </source>
</evidence>
<keyword evidence="6" id="KW-0560">Oxidoreductase</keyword>
<evidence type="ECO:0000256" key="5">
    <source>
        <dbReference type="ARBA" id="ARBA00022857"/>
    </source>
</evidence>
<keyword evidence="3" id="KW-0285">Flavoprotein</keyword>
<name>A0A975SNK5_9RHOO</name>
<evidence type="ECO:0000256" key="6">
    <source>
        <dbReference type="ARBA" id="ARBA00023002"/>
    </source>
</evidence>
<feature type="domain" description="Nitroreductase" evidence="7">
    <location>
        <begin position="17"/>
        <end position="205"/>
    </location>
</feature>
<accession>A0A975SNK5</accession>
<dbReference type="KEGG" id="aiq:Azoinq_03320"/>
<dbReference type="InterPro" id="IPR033878">
    <property type="entry name" value="NfsB-like"/>
</dbReference>
<dbReference type="RefSeq" id="WP_216126150.1">
    <property type="nucleotide sequence ID" value="NZ_CP064782.1"/>
</dbReference>
<protein>
    <submittedName>
        <fullName evidence="8">NAD(P)H-dependent oxidoreductase</fullName>
    </submittedName>
</protein>
<reference evidence="8" key="1">
    <citation type="submission" date="2020-11" db="EMBL/GenBank/DDBJ databases">
        <title>Azospira inquinata sp. nov.</title>
        <authorList>
            <person name="Moe W.M."/>
            <person name="Mikes M.C."/>
        </authorList>
    </citation>
    <scope>NUCLEOTIDE SEQUENCE</scope>
    <source>
        <strain evidence="8">Azo-3</strain>
    </source>
</reference>
<evidence type="ECO:0000256" key="4">
    <source>
        <dbReference type="ARBA" id="ARBA00022643"/>
    </source>
</evidence>
<proteinExistence type="inferred from homology"/>
<evidence type="ECO:0000256" key="3">
    <source>
        <dbReference type="ARBA" id="ARBA00022630"/>
    </source>
</evidence>
<evidence type="ECO:0000256" key="1">
    <source>
        <dbReference type="ARBA" id="ARBA00001917"/>
    </source>
</evidence>
<organism evidence="8 9">
    <name type="scientific">Azospira inquinata</name>
    <dbReference type="NCBI Taxonomy" id="2785627"/>
    <lineage>
        <taxon>Bacteria</taxon>
        <taxon>Pseudomonadati</taxon>
        <taxon>Pseudomonadota</taxon>
        <taxon>Betaproteobacteria</taxon>
        <taxon>Rhodocyclales</taxon>
        <taxon>Rhodocyclaceae</taxon>
        <taxon>Azospira</taxon>
    </lineage>
</organism>
<dbReference type="GO" id="GO:0016491">
    <property type="term" value="F:oxidoreductase activity"/>
    <property type="evidence" value="ECO:0007669"/>
    <property type="project" value="UniProtKB-KW"/>
</dbReference>